<comment type="function">
    <text evidence="8">The alpha subunit is responsible for the aldol cleavage of indoleglycerol phosphate to indole and glyceraldehyde 3-phosphate.</text>
</comment>
<evidence type="ECO:0000313" key="10">
    <source>
        <dbReference type="EMBL" id="MFC4078079.1"/>
    </source>
</evidence>
<keyword evidence="4 8" id="KW-0822">Tryptophan biosynthesis</keyword>
<comment type="caution">
    <text evidence="10">The sequence shown here is derived from an EMBL/GenBank/DDBJ whole genome shotgun (WGS) entry which is preliminary data.</text>
</comment>
<dbReference type="PROSITE" id="PS00167">
    <property type="entry name" value="TRP_SYNTHASE_ALPHA"/>
    <property type="match status" value="1"/>
</dbReference>
<dbReference type="HAMAP" id="MF_00131">
    <property type="entry name" value="Trp_synth_alpha"/>
    <property type="match status" value="1"/>
</dbReference>
<comment type="similarity">
    <text evidence="8 9">Belongs to the TrpA family.</text>
</comment>
<feature type="active site" description="Proton acceptor" evidence="8">
    <location>
        <position position="56"/>
    </location>
</feature>
<comment type="catalytic activity">
    <reaction evidence="7 8">
        <text>(1S,2R)-1-C-(indol-3-yl)glycerol 3-phosphate + L-serine = D-glyceraldehyde 3-phosphate + L-tryptophan + H2O</text>
        <dbReference type="Rhea" id="RHEA:10532"/>
        <dbReference type="ChEBI" id="CHEBI:15377"/>
        <dbReference type="ChEBI" id="CHEBI:33384"/>
        <dbReference type="ChEBI" id="CHEBI:57912"/>
        <dbReference type="ChEBI" id="CHEBI:58866"/>
        <dbReference type="ChEBI" id="CHEBI:59776"/>
        <dbReference type="EC" id="4.2.1.20"/>
    </reaction>
</comment>
<dbReference type="Gene3D" id="3.20.20.70">
    <property type="entry name" value="Aldolase class I"/>
    <property type="match status" value="1"/>
</dbReference>
<dbReference type="InterPro" id="IPR013785">
    <property type="entry name" value="Aldolase_TIM"/>
</dbReference>
<dbReference type="NCBIfam" id="TIGR00262">
    <property type="entry name" value="trpA"/>
    <property type="match status" value="1"/>
</dbReference>
<keyword evidence="6 8" id="KW-0456">Lyase</keyword>
<dbReference type="SUPFAM" id="SSF51366">
    <property type="entry name" value="Ribulose-phoshate binding barrel"/>
    <property type="match status" value="1"/>
</dbReference>
<evidence type="ECO:0000256" key="5">
    <source>
        <dbReference type="ARBA" id="ARBA00023141"/>
    </source>
</evidence>
<evidence type="ECO:0000256" key="3">
    <source>
        <dbReference type="ARBA" id="ARBA00022605"/>
    </source>
</evidence>
<comment type="pathway">
    <text evidence="1 8">Amino-acid biosynthesis; L-tryptophan biosynthesis; L-tryptophan from chorismate: step 5/5.</text>
</comment>
<comment type="subunit">
    <text evidence="2 8">Tetramer of two alpha and two beta chains.</text>
</comment>
<dbReference type="PANTHER" id="PTHR43406:SF1">
    <property type="entry name" value="TRYPTOPHAN SYNTHASE ALPHA CHAIN, CHLOROPLASTIC"/>
    <property type="match status" value="1"/>
</dbReference>
<evidence type="ECO:0000256" key="9">
    <source>
        <dbReference type="RuleBase" id="RU003662"/>
    </source>
</evidence>
<dbReference type="Pfam" id="PF00290">
    <property type="entry name" value="Trp_syntA"/>
    <property type="match status" value="1"/>
</dbReference>
<keyword evidence="11" id="KW-1185">Reference proteome</keyword>
<evidence type="ECO:0000313" key="11">
    <source>
        <dbReference type="Proteomes" id="UP001595843"/>
    </source>
</evidence>
<evidence type="ECO:0000256" key="2">
    <source>
        <dbReference type="ARBA" id="ARBA00011270"/>
    </source>
</evidence>
<dbReference type="PANTHER" id="PTHR43406">
    <property type="entry name" value="TRYPTOPHAN SYNTHASE, ALPHA CHAIN"/>
    <property type="match status" value="1"/>
</dbReference>
<feature type="active site" description="Proton acceptor" evidence="8">
    <location>
        <position position="45"/>
    </location>
</feature>
<dbReference type="EC" id="4.2.1.20" evidence="8"/>
<protein>
    <recommendedName>
        <fullName evidence="8">Tryptophan synthase alpha chain</fullName>
        <ecNumber evidence="8">4.2.1.20</ecNumber>
    </recommendedName>
</protein>
<dbReference type="RefSeq" id="WP_380705907.1">
    <property type="nucleotide sequence ID" value="NZ_JBHSAP010000018.1"/>
</dbReference>
<organism evidence="10 11">
    <name type="scientific">Salinithrix halophila</name>
    <dbReference type="NCBI Taxonomy" id="1485204"/>
    <lineage>
        <taxon>Bacteria</taxon>
        <taxon>Bacillati</taxon>
        <taxon>Bacillota</taxon>
        <taxon>Bacilli</taxon>
        <taxon>Bacillales</taxon>
        <taxon>Thermoactinomycetaceae</taxon>
        <taxon>Salinithrix</taxon>
    </lineage>
</organism>
<dbReference type="GO" id="GO:0004834">
    <property type="term" value="F:tryptophan synthase activity"/>
    <property type="evidence" value="ECO:0007669"/>
    <property type="project" value="UniProtKB-EC"/>
</dbReference>
<evidence type="ECO:0000256" key="7">
    <source>
        <dbReference type="ARBA" id="ARBA00049047"/>
    </source>
</evidence>
<keyword evidence="3 8" id="KW-0028">Amino-acid biosynthesis</keyword>
<evidence type="ECO:0000256" key="1">
    <source>
        <dbReference type="ARBA" id="ARBA00004733"/>
    </source>
</evidence>
<dbReference type="CDD" id="cd04724">
    <property type="entry name" value="Tryptophan_synthase_alpha"/>
    <property type="match status" value="1"/>
</dbReference>
<dbReference type="InterPro" id="IPR011060">
    <property type="entry name" value="RibuloseP-bd_barrel"/>
</dbReference>
<evidence type="ECO:0000256" key="6">
    <source>
        <dbReference type="ARBA" id="ARBA00023239"/>
    </source>
</evidence>
<evidence type="ECO:0000256" key="8">
    <source>
        <dbReference type="HAMAP-Rule" id="MF_00131"/>
    </source>
</evidence>
<dbReference type="InterPro" id="IPR018204">
    <property type="entry name" value="Trp_synthase_alpha_AS"/>
</dbReference>
<accession>A0ABV8JHK4</accession>
<dbReference type="EMBL" id="JBHSAP010000018">
    <property type="protein sequence ID" value="MFC4078079.1"/>
    <property type="molecule type" value="Genomic_DNA"/>
</dbReference>
<keyword evidence="5 8" id="KW-0057">Aromatic amino acid biosynthesis</keyword>
<proteinExistence type="inferred from homology"/>
<sequence>MNLIEQAFRRPGRKLIPFITAGDPDWETSLSLIRLLDQEDVTAIELGVPYTDPLADGPVIQAASDRALAKGMTLTGVLELARTAREEGVDTPLILFSYYNPLLRFGLSRLTRLAKESGIDGMIVPDLPFEESADLAELAEEANLCLIPLTAPTSKDRIERITAKARGFVYCVSSLGTTGTRSTFSSGVEAFLDTVKKSSPVPTAIGFGISRREHVDRFLKHADAVVVGSALVRMIEERLSRFKDPETREEALEEIRCFVRDLAAEEVPAIDR</sequence>
<reference evidence="11" key="1">
    <citation type="journal article" date="2019" name="Int. J. Syst. Evol. Microbiol.">
        <title>The Global Catalogue of Microorganisms (GCM) 10K type strain sequencing project: providing services to taxonomists for standard genome sequencing and annotation.</title>
        <authorList>
            <consortium name="The Broad Institute Genomics Platform"/>
            <consortium name="The Broad Institute Genome Sequencing Center for Infectious Disease"/>
            <person name="Wu L."/>
            <person name="Ma J."/>
        </authorList>
    </citation>
    <scope>NUCLEOTIDE SEQUENCE [LARGE SCALE GENOMIC DNA]</scope>
    <source>
        <strain evidence="11">IBRC-M 10813</strain>
    </source>
</reference>
<dbReference type="InterPro" id="IPR002028">
    <property type="entry name" value="Trp_synthase_suA"/>
</dbReference>
<gene>
    <name evidence="8 10" type="primary">trpA</name>
    <name evidence="10" type="ORF">ACFOUO_14850</name>
</gene>
<dbReference type="Proteomes" id="UP001595843">
    <property type="component" value="Unassembled WGS sequence"/>
</dbReference>
<name>A0ABV8JHK4_9BACL</name>
<evidence type="ECO:0000256" key="4">
    <source>
        <dbReference type="ARBA" id="ARBA00022822"/>
    </source>
</evidence>